<reference evidence="18" key="1">
    <citation type="submission" date="2020-10" db="EMBL/GenBank/DDBJ databases">
        <authorList>
            <person name="Gilroy R."/>
        </authorList>
    </citation>
    <scope>NUCLEOTIDE SEQUENCE</scope>
    <source>
        <strain evidence="18">1063</strain>
    </source>
</reference>
<evidence type="ECO:0000256" key="5">
    <source>
        <dbReference type="ARBA" id="ARBA00016895"/>
    </source>
</evidence>
<evidence type="ECO:0000313" key="19">
    <source>
        <dbReference type="Proteomes" id="UP000824088"/>
    </source>
</evidence>
<evidence type="ECO:0000256" key="7">
    <source>
        <dbReference type="ARBA" id="ARBA00022694"/>
    </source>
</evidence>
<dbReference type="InterPro" id="IPR003828">
    <property type="entry name" value="QueH"/>
</dbReference>
<dbReference type="Pfam" id="PF02677">
    <property type="entry name" value="QueH"/>
    <property type="match status" value="1"/>
</dbReference>
<keyword evidence="12 17" id="KW-0411">Iron-sulfur</keyword>
<organism evidence="18 19">
    <name type="scientific">Candidatus Limadaptatus stercorigallinarum</name>
    <dbReference type="NCBI Taxonomy" id="2840845"/>
    <lineage>
        <taxon>Bacteria</taxon>
        <taxon>Bacillati</taxon>
        <taxon>Bacillota</taxon>
        <taxon>Clostridia</taxon>
        <taxon>Eubacteriales</taxon>
        <taxon>Candidatus Limadaptatus</taxon>
    </lineage>
</organism>
<keyword evidence="7 17" id="KW-0819">tRNA processing</keyword>
<comment type="catalytic activity">
    <reaction evidence="16 17">
        <text>epoxyqueuosine(34) in tRNA + AH2 = queuosine(34) in tRNA + A + H2O</text>
        <dbReference type="Rhea" id="RHEA:32159"/>
        <dbReference type="Rhea" id="RHEA-COMP:18571"/>
        <dbReference type="Rhea" id="RHEA-COMP:18582"/>
        <dbReference type="ChEBI" id="CHEBI:13193"/>
        <dbReference type="ChEBI" id="CHEBI:15377"/>
        <dbReference type="ChEBI" id="CHEBI:17499"/>
        <dbReference type="ChEBI" id="CHEBI:194431"/>
        <dbReference type="ChEBI" id="CHEBI:194443"/>
        <dbReference type="EC" id="1.17.99.6"/>
    </reaction>
</comment>
<comment type="similarity">
    <text evidence="3 17">Belongs to the QueH family.</text>
</comment>
<name>A0A9D1HR28_9FIRM</name>
<keyword evidence="13 17" id="KW-1015">Disulfide bond</keyword>
<dbReference type="EMBL" id="DVMN01000010">
    <property type="protein sequence ID" value="HIU20759.1"/>
    <property type="molecule type" value="Genomic_DNA"/>
</dbReference>
<evidence type="ECO:0000256" key="3">
    <source>
        <dbReference type="ARBA" id="ARBA00008207"/>
    </source>
</evidence>
<keyword evidence="14 17" id="KW-0676">Redox-active center</keyword>
<evidence type="ECO:0000256" key="6">
    <source>
        <dbReference type="ARBA" id="ARBA00022485"/>
    </source>
</evidence>
<keyword evidence="11 17" id="KW-0408">Iron</keyword>
<evidence type="ECO:0000313" key="18">
    <source>
        <dbReference type="EMBL" id="HIU20759.1"/>
    </source>
</evidence>
<evidence type="ECO:0000256" key="17">
    <source>
        <dbReference type="HAMAP-Rule" id="MF_02089"/>
    </source>
</evidence>
<dbReference type="AlphaFoldDB" id="A0A9D1HR28"/>
<evidence type="ECO:0000256" key="12">
    <source>
        <dbReference type="ARBA" id="ARBA00023014"/>
    </source>
</evidence>
<comment type="caution">
    <text evidence="18">The sequence shown here is derived from an EMBL/GenBank/DDBJ whole genome shotgun (WGS) entry which is preliminary data.</text>
</comment>
<dbReference type="GO" id="GO:0046872">
    <property type="term" value="F:metal ion binding"/>
    <property type="evidence" value="ECO:0007669"/>
    <property type="project" value="UniProtKB-KW"/>
</dbReference>
<evidence type="ECO:0000256" key="1">
    <source>
        <dbReference type="ARBA" id="ARBA00002268"/>
    </source>
</evidence>
<feature type="binding site" evidence="17">
    <location>
        <position position="113"/>
    </location>
    <ligand>
        <name>[4Fe-4S] cluster</name>
        <dbReference type="ChEBI" id="CHEBI:49883"/>
    </ligand>
</feature>
<evidence type="ECO:0000256" key="14">
    <source>
        <dbReference type="ARBA" id="ARBA00023284"/>
    </source>
</evidence>
<protein>
    <recommendedName>
        <fullName evidence="5 17">Epoxyqueuosine reductase QueH</fullName>
        <ecNumber evidence="4 17">1.17.99.6</ecNumber>
    </recommendedName>
    <alternativeName>
        <fullName evidence="15 17">Queuosine biosynthesis protein QueH</fullName>
    </alternativeName>
</protein>
<gene>
    <name evidence="17" type="primary">queH</name>
    <name evidence="18" type="ORF">IAD51_00740</name>
</gene>
<keyword evidence="6 17" id="KW-0004">4Fe-4S</keyword>
<feature type="disulfide bond" description="Redox-active" evidence="17">
    <location>
        <begin position="194"/>
        <end position="196"/>
    </location>
</feature>
<evidence type="ECO:0000256" key="16">
    <source>
        <dbReference type="ARBA" id="ARBA00047415"/>
    </source>
</evidence>
<evidence type="ECO:0000256" key="15">
    <source>
        <dbReference type="ARBA" id="ARBA00031446"/>
    </source>
</evidence>
<evidence type="ECO:0000256" key="13">
    <source>
        <dbReference type="ARBA" id="ARBA00023157"/>
    </source>
</evidence>
<sequence>MARQTAANGTDAAIERHIAGGEKLRLLLHVCCGPCAAGVLPRVTPHFDVTLFFYNPNILPNEEFIRRLDTLKQLLVHFPDVKLIVPEQSAEDFSAVTAGLEALPEGGARCTECFGLRLGKTADYLAAHRSEFDCFATTLTVSPRKNAALINSVGEAAARRAEVTYLTSDFKKHDGWLTSVRLCKEYGLYRQHYCGCGFPENAVPAAQG</sequence>
<keyword evidence="9 17" id="KW-0671">Queuosine biosynthesis</keyword>
<proteinExistence type="inferred from homology"/>
<evidence type="ECO:0000256" key="4">
    <source>
        <dbReference type="ARBA" id="ARBA00012622"/>
    </source>
</evidence>
<evidence type="ECO:0000256" key="11">
    <source>
        <dbReference type="ARBA" id="ARBA00023004"/>
    </source>
</evidence>
<evidence type="ECO:0000256" key="8">
    <source>
        <dbReference type="ARBA" id="ARBA00022723"/>
    </source>
</evidence>
<comment type="pathway">
    <text evidence="2 17">tRNA modification; tRNA-queuosine biosynthesis.</text>
</comment>
<dbReference type="GO" id="GO:0052693">
    <property type="term" value="F:epoxyqueuosine reductase activity"/>
    <property type="evidence" value="ECO:0007669"/>
    <property type="project" value="UniProtKB-UniRule"/>
</dbReference>
<feature type="binding site" evidence="17">
    <location>
        <position position="110"/>
    </location>
    <ligand>
        <name>[4Fe-4S] cluster</name>
        <dbReference type="ChEBI" id="CHEBI:49883"/>
    </ligand>
</feature>
<keyword evidence="10 17" id="KW-0560">Oxidoreductase</keyword>
<dbReference type="Proteomes" id="UP000824088">
    <property type="component" value="Unassembled WGS sequence"/>
</dbReference>
<accession>A0A9D1HR28</accession>
<feature type="binding site" evidence="17">
    <location>
        <position position="31"/>
    </location>
    <ligand>
        <name>[4Fe-4S] cluster</name>
        <dbReference type="ChEBI" id="CHEBI:49883"/>
    </ligand>
</feature>
<dbReference type="HAMAP" id="MF_02089">
    <property type="entry name" value="QueH"/>
    <property type="match status" value="1"/>
</dbReference>
<dbReference type="EC" id="1.17.99.6" evidence="4 17"/>
<dbReference type="GO" id="GO:0051539">
    <property type="term" value="F:4 iron, 4 sulfur cluster binding"/>
    <property type="evidence" value="ECO:0007669"/>
    <property type="project" value="UniProtKB-UniRule"/>
</dbReference>
<reference evidence="18" key="2">
    <citation type="journal article" date="2021" name="PeerJ">
        <title>Extensive microbial diversity within the chicken gut microbiome revealed by metagenomics and culture.</title>
        <authorList>
            <person name="Gilroy R."/>
            <person name="Ravi A."/>
            <person name="Getino M."/>
            <person name="Pursley I."/>
            <person name="Horton D.L."/>
            <person name="Alikhan N.F."/>
            <person name="Baker D."/>
            <person name="Gharbi K."/>
            <person name="Hall N."/>
            <person name="Watson M."/>
            <person name="Adriaenssens E.M."/>
            <person name="Foster-Nyarko E."/>
            <person name="Jarju S."/>
            <person name="Secka A."/>
            <person name="Antonio M."/>
            <person name="Oren A."/>
            <person name="Chaudhuri R.R."/>
            <person name="La Ragione R."/>
            <person name="Hildebrand F."/>
            <person name="Pallen M.J."/>
        </authorList>
    </citation>
    <scope>NUCLEOTIDE SEQUENCE</scope>
    <source>
        <strain evidence="18">1063</strain>
    </source>
</reference>
<evidence type="ECO:0000256" key="9">
    <source>
        <dbReference type="ARBA" id="ARBA00022785"/>
    </source>
</evidence>
<comment type="function">
    <text evidence="1 17">Catalyzes the conversion of epoxyqueuosine (oQ) to queuosine (Q), which is a hypermodified base found in the wobble positions of tRNA(Asp), tRNA(Asn), tRNA(His) and tRNA(Tyr).</text>
</comment>
<dbReference type="PANTHER" id="PTHR36701">
    <property type="entry name" value="EPOXYQUEUOSINE REDUCTASE QUEH"/>
    <property type="match status" value="1"/>
</dbReference>
<dbReference type="GO" id="GO:0008616">
    <property type="term" value="P:tRNA queuosine(34) biosynthetic process"/>
    <property type="evidence" value="ECO:0007669"/>
    <property type="project" value="UniProtKB-UniRule"/>
</dbReference>
<keyword evidence="8 17" id="KW-0479">Metal-binding</keyword>
<feature type="binding site" evidence="17">
    <location>
        <position position="32"/>
    </location>
    <ligand>
        <name>[4Fe-4S] cluster</name>
        <dbReference type="ChEBI" id="CHEBI:49883"/>
    </ligand>
</feature>
<evidence type="ECO:0000256" key="10">
    <source>
        <dbReference type="ARBA" id="ARBA00023002"/>
    </source>
</evidence>
<dbReference type="PANTHER" id="PTHR36701:SF1">
    <property type="entry name" value="EPOXYQUEUOSINE REDUCTASE QUEH"/>
    <property type="match status" value="1"/>
</dbReference>
<evidence type="ECO:0000256" key="2">
    <source>
        <dbReference type="ARBA" id="ARBA00004691"/>
    </source>
</evidence>